<dbReference type="Proteomes" id="UP001601948">
    <property type="component" value="Unassembled WGS sequence"/>
</dbReference>
<reference evidence="2 3" key="1">
    <citation type="submission" date="2024-10" db="EMBL/GenBank/DDBJ databases">
        <title>The Natural Products Discovery Center: Release of the First 8490 Sequenced Strains for Exploring Actinobacteria Biosynthetic Diversity.</title>
        <authorList>
            <person name="Kalkreuter E."/>
            <person name="Kautsar S.A."/>
            <person name="Yang D."/>
            <person name="Bader C.D."/>
            <person name="Teijaro C.N."/>
            <person name="Fluegel L."/>
            <person name="Davis C.M."/>
            <person name="Simpson J.R."/>
            <person name="Lauterbach L."/>
            <person name="Steele A.D."/>
            <person name="Gui C."/>
            <person name="Meng S."/>
            <person name="Li G."/>
            <person name="Viehrig K."/>
            <person name="Ye F."/>
            <person name="Su P."/>
            <person name="Kiefer A.F."/>
            <person name="Nichols A."/>
            <person name="Cepeda A.J."/>
            <person name="Yan W."/>
            <person name="Fan B."/>
            <person name="Jiang Y."/>
            <person name="Adhikari A."/>
            <person name="Zheng C.-J."/>
            <person name="Schuster L."/>
            <person name="Cowan T.M."/>
            <person name="Smanski M.J."/>
            <person name="Chevrette M.G."/>
            <person name="De Carvalho L.P.S."/>
            <person name="Shen B."/>
        </authorList>
    </citation>
    <scope>NUCLEOTIDE SEQUENCE [LARGE SCALE GENOMIC DNA]</scope>
    <source>
        <strain evidence="2 3">NPDC003040</strain>
    </source>
</reference>
<feature type="transmembrane region" description="Helical" evidence="1">
    <location>
        <begin position="20"/>
        <end position="37"/>
    </location>
</feature>
<keyword evidence="1" id="KW-1133">Transmembrane helix</keyword>
<evidence type="ECO:0000313" key="3">
    <source>
        <dbReference type="Proteomes" id="UP001601948"/>
    </source>
</evidence>
<accession>A0ABW6QKB3</accession>
<comment type="caution">
    <text evidence="2">The sequence shown here is derived from an EMBL/GenBank/DDBJ whole genome shotgun (WGS) entry which is preliminary data.</text>
</comment>
<dbReference type="EMBL" id="JBIAPI010000001">
    <property type="protein sequence ID" value="MFF3221639.1"/>
    <property type="molecule type" value="Genomic_DNA"/>
</dbReference>
<evidence type="ECO:0000256" key="1">
    <source>
        <dbReference type="SAM" id="Phobius"/>
    </source>
</evidence>
<keyword evidence="3" id="KW-1185">Reference proteome</keyword>
<gene>
    <name evidence="2" type="ORF">ACFYV7_02485</name>
</gene>
<keyword evidence="1" id="KW-0812">Transmembrane</keyword>
<evidence type="ECO:0000313" key="2">
    <source>
        <dbReference type="EMBL" id="MFF3221639.1"/>
    </source>
</evidence>
<protein>
    <submittedName>
        <fullName evidence="2">Uncharacterized protein</fullName>
    </submittedName>
</protein>
<dbReference type="RefSeq" id="WP_255528012.1">
    <property type="nucleotide sequence ID" value="NZ_JBIAPI010000001.1"/>
</dbReference>
<proteinExistence type="predicted"/>
<name>A0ABW6QKB3_9NOCA</name>
<sequence>MSSFSFDWVLAGQNGGDPLAAALYGPLSMVLNILAALQTGEIV</sequence>
<keyword evidence="1" id="KW-0472">Membrane</keyword>
<organism evidence="2 3">
    <name type="scientific">Nocardia suismassiliense</name>
    <dbReference type="NCBI Taxonomy" id="2077092"/>
    <lineage>
        <taxon>Bacteria</taxon>
        <taxon>Bacillati</taxon>
        <taxon>Actinomycetota</taxon>
        <taxon>Actinomycetes</taxon>
        <taxon>Mycobacteriales</taxon>
        <taxon>Nocardiaceae</taxon>
        <taxon>Nocardia</taxon>
    </lineage>
</organism>